<name>A0A1M4TLS3_9BACL</name>
<dbReference type="EMBL" id="FQVL01000001">
    <property type="protein sequence ID" value="SHE45346.1"/>
    <property type="molecule type" value="Genomic_DNA"/>
</dbReference>
<organism evidence="5 6">
    <name type="scientific">Seinonella peptonophila</name>
    <dbReference type="NCBI Taxonomy" id="112248"/>
    <lineage>
        <taxon>Bacteria</taxon>
        <taxon>Bacillati</taxon>
        <taxon>Bacillota</taxon>
        <taxon>Bacilli</taxon>
        <taxon>Bacillales</taxon>
        <taxon>Thermoactinomycetaceae</taxon>
        <taxon>Seinonella</taxon>
    </lineage>
</organism>
<keyword evidence="3" id="KW-0472">Membrane</keyword>
<feature type="transmembrane region" description="Helical" evidence="3">
    <location>
        <begin position="218"/>
        <end position="238"/>
    </location>
</feature>
<accession>A0A1M4TLS3</accession>
<feature type="transmembrane region" description="Helical" evidence="3">
    <location>
        <begin position="189"/>
        <end position="206"/>
    </location>
</feature>
<dbReference type="SUPFAM" id="SSF103481">
    <property type="entry name" value="Multidrug resistance efflux transporter EmrE"/>
    <property type="match status" value="1"/>
</dbReference>
<sequence>MQWRGGFFVFLGAVSYGVLSTFVKLAYQAGFTVDIVVGTQMIVATLLLWLINLGYSLNRSSIKKASPFTRKQLLLLLLTGSLTGLTGLFYYSSLQYVNASFAILLLFQFSWMGLLYEAISRRRWPNKAKLISLIILLSGTLLATDVLTGEKNQWNWIGISFGLLAAISYAGFLILSGKAAVEMNPIRRSAWMTTGGLFLILLIYPPTYLIHGTIHYQIWIYALPLAVFGPVLSTILIAKGAPLISPGLTSILGAAELPSAMVMSTLVLHEQVNQLQWFGVILILLGIAIPELLHNKKDRYEV</sequence>
<dbReference type="RefSeq" id="WP_073151499.1">
    <property type="nucleotide sequence ID" value="NZ_FQVL01000001.1"/>
</dbReference>
<feature type="transmembrane region" description="Helical" evidence="3">
    <location>
        <begin position="250"/>
        <end position="269"/>
    </location>
</feature>
<comment type="similarity">
    <text evidence="2">Belongs to the EamA transporter family.</text>
</comment>
<feature type="domain" description="EamA" evidence="4">
    <location>
        <begin position="157"/>
        <end position="289"/>
    </location>
</feature>
<feature type="transmembrane region" description="Helical" evidence="3">
    <location>
        <begin position="130"/>
        <end position="148"/>
    </location>
</feature>
<dbReference type="PANTHER" id="PTHR22911:SF137">
    <property type="entry name" value="SOLUTE CARRIER FAMILY 35 MEMBER G2-RELATED"/>
    <property type="match status" value="1"/>
</dbReference>
<dbReference type="GO" id="GO:0016020">
    <property type="term" value="C:membrane"/>
    <property type="evidence" value="ECO:0007669"/>
    <property type="project" value="InterPro"/>
</dbReference>
<gene>
    <name evidence="5" type="ORF">SAMN05444392_101526</name>
</gene>
<evidence type="ECO:0000313" key="5">
    <source>
        <dbReference type="EMBL" id="SHE45346.1"/>
    </source>
</evidence>
<keyword evidence="3" id="KW-0812">Transmembrane</keyword>
<feature type="transmembrane region" description="Helical" evidence="3">
    <location>
        <begin position="154"/>
        <end position="177"/>
    </location>
</feature>
<evidence type="ECO:0000256" key="2">
    <source>
        <dbReference type="ARBA" id="ARBA00007362"/>
    </source>
</evidence>
<feature type="transmembrane region" description="Helical" evidence="3">
    <location>
        <begin position="97"/>
        <end position="118"/>
    </location>
</feature>
<proteinExistence type="inferred from homology"/>
<dbReference type="InterPro" id="IPR037185">
    <property type="entry name" value="EmrE-like"/>
</dbReference>
<protein>
    <submittedName>
        <fullName evidence="5">Permease of the drug/metabolite transporter (DMT) superfamily</fullName>
    </submittedName>
</protein>
<evidence type="ECO:0000256" key="1">
    <source>
        <dbReference type="ARBA" id="ARBA00004127"/>
    </source>
</evidence>
<dbReference type="OrthoDB" id="3180815at2"/>
<evidence type="ECO:0000313" key="6">
    <source>
        <dbReference type="Proteomes" id="UP000184476"/>
    </source>
</evidence>
<feature type="transmembrane region" description="Helical" evidence="3">
    <location>
        <begin position="33"/>
        <end position="52"/>
    </location>
</feature>
<keyword evidence="3" id="KW-1133">Transmembrane helix</keyword>
<reference evidence="5 6" key="1">
    <citation type="submission" date="2016-11" db="EMBL/GenBank/DDBJ databases">
        <authorList>
            <person name="Jaros S."/>
            <person name="Januszkiewicz K."/>
            <person name="Wedrychowicz H."/>
        </authorList>
    </citation>
    <scope>NUCLEOTIDE SEQUENCE [LARGE SCALE GENOMIC DNA]</scope>
    <source>
        <strain evidence="5 6">DSM 44666</strain>
    </source>
</reference>
<dbReference type="Pfam" id="PF00892">
    <property type="entry name" value="EamA"/>
    <property type="match status" value="2"/>
</dbReference>
<comment type="subcellular location">
    <subcellularLocation>
        <location evidence="1">Endomembrane system</location>
        <topology evidence="1">Multi-pass membrane protein</topology>
    </subcellularLocation>
</comment>
<evidence type="ECO:0000256" key="3">
    <source>
        <dbReference type="SAM" id="Phobius"/>
    </source>
</evidence>
<dbReference type="AlphaFoldDB" id="A0A1M4TLS3"/>
<feature type="transmembrane region" description="Helical" evidence="3">
    <location>
        <begin position="275"/>
        <end position="293"/>
    </location>
</feature>
<feature type="transmembrane region" description="Helical" evidence="3">
    <location>
        <begin position="7"/>
        <end position="27"/>
    </location>
</feature>
<dbReference type="Proteomes" id="UP000184476">
    <property type="component" value="Unassembled WGS sequence"/>
</dbReference>
<keyword evidence="6" id="KW-1185">Reference proteome</keyword>
<dbReference type="PANTHER" id="PTHR22911">
    <property type="entry name" value="ACYL-MALONYL CONDENSING ENZYME-RELATED"/>
    <property type="match status" value="1"/>
</dbReference>
<evidence type="ECO:0000259" key="4">
    <source>
        <dbReference type="Pfam" id="PF00892"/>
    </source>
</evidence>
<dbReference type="InterPro" id="IPR000620">
    <property type="entry name" value="EamA_dom"/>
</dbReference>
<feature type="domain" description="EamA" evidence="4">
    <location>
        <begin position="4"/>
        <end position="143"/>
    </location>
</feature>
<feature type="transmembrane region" description="Helical" evidence="3">
    <location>
        <begin position="73"/>
        <end position="91"/>
    </location>
</feature>